<name>A0ACC3M8M7_9PEZI</name>
<dbReference type="Proteomes" id="UP001281147">
    <property type="component" value="Unassembled WGS sequence"/>
</dbReference>
<evidence type="ECO:0000313" key="1">
    <source>
        <dbReference type="EMBL" id="KAK3674424.1"/>
    </source>
</evidence>
<comment type="caution">
    <text evidence="1">The sequence shown here is derived from an EMBL/GenBank/DDBJ whole genome shotgun (WGS) entry which is preliminary data.</text>
</comment>
<gene>
    <name evidence="1" type="ORF">LTR37_021564</name>
</gene>
<keyword evidence="2" id="KW-1185">Reference proteome</keyword>
<accession>A0ACC3M8M7</accession>
<proteinExistence type="predicted"/>
<organism evidence="1 2">
    <name type="scientific">Vermiconidia calcicola</name>
    <dbReference type="NCBI Taxonomy" id="1690605"/>
    <lineage>
        <taxon>Eukaryota</taxon>
        <taxon>Fungi</taxon>
        <taxon>Dikarya</taxon>
        <taxon>Ascomycota</taxon>
        <taxon>Pezizomycotina</taxon>
        <taxon>Dothideomycetes</taxon>
        <taxon>Dothideomycetidae</taxon>
        <taxon>Mycosphaerellales</taxon>
        <taxon>Extremaceae</taxon>
        <taxon>Vermiconidia</taxon>
    </lineage>
</organism>
<evidence type="ECO:0000313" key="2">
    <source>
        <dbReference type="Proteomes" id="UP001281147"/>
    </source>
</evidence>
<dbReference type="EMBL" id="JAUTXU010000936">
    <property type="protein sequence ID" value="KAK3674424.1"/>
    <property type="molecule type" value="Genomic_DNA"/>
</dbReference>
<sequence length="422" mass="48399">MPVDVLARWKSTFADVVPLQNMERLMSGWKYAPVGDSENTSHPSKRSFLQNARECVNSKAFWRTILVIVSLLLLANLVSPAKDQLQRYGWVDKPQNPDGSSKGSEALDEPLPTDGVDWSQYAYCQYVTNEAYLCNSLMIFESLMRVGAKAERLMMYPEEWLVGDDSNEGRLLAKARDEYHVRLVPIHVQRLAGEPTWAESFTKLLAFNQTEYKRVLSLDSDATVLQPMDELFLLPSAPVGMPRAYWLDQPFLSSQLVLIEPSKFEFQRIEEAFSSRGGNDFDMEIVNNLYGASCFIIPHRKYDLLTGEFKSGDHSKYLGSKEEEWDPDKVLEEAKFLHFSDWPYPKPWIGVSGSTTDTNKPKCHDVGGGKQDCRDQEKWLWFYSDFRDRRSKVCGTGFKMLAKRNELDEAAISSPPHVFRWR</sequence>
<reference evidence="1" key="1">
    <citation type="submission" date="2023-07" db="EMBL/GenBank/DDBJ databases">
        <title>Black Yeasts Isolated from many extreme environments.</title>
        <authorList>
            <person name="Coleine C."/>
            <person name="Stajich J.E."/>
            <person name="Selbmann L."/>
        </authorList>
    </citation>
    <scope>NUCLEOTIDE SEQUENCE</scope>
    <source>
        <strain evidence="1">CCFEE 5714</strain>
    </source>
</reference>
<protein>
    <submittedName>
        <fullName evidence="1">Uncharacterized protein</fullName>
    </submittedName>
</protein>